<dbReference type="Proteomes" id="UP000636709">
    <property type="component" value="Unassembled WGS sequence"/>
</dbReference>
<dbReference type="InterPro" id="IPR058680">
    <property type="entry name" value="NBD_SMAX1-like"/>
</dbReference>
<feature type="region of interest" description="Disordered" evidence="4">
    <location>
        <begin position="757"/>
        <end position="820"/>
    </location>
</feature>
<dbReference type="AlphaFoldDB" id="A0A835B635"/>
<accession>A0A835B635</accession>
<dbReference type="OrthoDB" id="1929681at2759"/>
<keyword evidence="7" id="KW-1185">Reference proteome</keyword>
<dbReference type="PANTHER" id="PTHR43572">
    <property type="entry name" value="CHAPERONE PROTEIN CLPD, CHLOROPLASTIC"/>
    <property type="match status" value="1"/>
</dbReference>
<evidence type="ECO:0000313" key="6">
    <source>
        <dbReference type="EMBL" id="KAF8689859.1"/>
    </source>
</evidence>
<comment type="similarity">
    <text evidence="1">Belongs to the ClpA/ClpB family.</text>
</comment>
<dbReference type="Pfam" id="PF23569">
    <property type="entry name" value="NBD_SMAX1"/>
    <property type="match status" value="1"/>
</dbReference>
<reference evidence="6" key="1">
    <citation type="submission" date="2020-07" db="EMBL/GenBank/DDBJ databases">
        <title>Genome sequence and genetic diversity analysis of an under-domesticated orphan crop, white fonio (Digitaria exilis).</title>
        <authorList>
            <person name="Bennetzen J.L."/>
            <person name="Chen S."/>
            <person name="Ma X."/>
            <person name="Wang X."/>
            <person name="Yssel A.E.J."/>
            <person name="Chaluvadi S.R."/>
            <person name="Johnson M."/>
            <person name="Gangashetty P."/>
            <person name="Hamidou F."/>
            <person name="Sanogo M.D."/>
            <person name="Zwaenepoel A."/>
            <person name="Wallace J."/>
            <person name="Van De Peer Y."/>
            <person name="Van Deynze A."/>
        </authorList>
    </citation>
    <scope>NUCLEOTIDE SEQUENCE</scope>
    <source>
        <tissue evidence="6">Leaves</tissue>
    </source>
</reference>
<dbReference type="PROSITE" id="PS51903">
    <property type="entry name" value="CLP_R"/>
    <property type="match status" value="1"/>
</dbReference>
<feature type="region of interest" description="Disordered" evidence="4">
    <location>
        <begin position="950"/>
        <end position="976"/>
    </location>
</feature>
<dbReference type="Gene3D" id="1.10.1780.10">
    <property type="entry name" value="Clp, N-terminal domain"/>
    <property type="match status" value="1"/>
</dbReference>
<dbReference type="PANTHER" id="PTHR43572:SF14">
    <property type="entry name" value="OS02G0788600 PROTEIN"/>
    <property type="match status" value="1"/>
</dbReference>
<comment type="caution">
    <text evidence="6">The sequence shown here is derived from an EMBL/GenBank/DDBJ whole genome shotgun (WGS) entry which is preliminary data.</text>
</comment>
<dbReference type="InterPro" id="IPR036628">
    <property type="entry name" value="Clp_N_dom_sf"/>
</dbReference>
<evidence type="ECO:0000256" key="4">
    <source>
        <dbReference type="SAM" id="MobiDB-lite"/>
    </source>
</evidence>
<evidence type="ECO:0000256" key="1">
    <source>
        <dbReference type="ARBA" id="ARBA00008675"/>
    </source>
</evidence>
<protein>
    <recommendedName>
        <fullName evidence="5">Clp R domain-containing protein</fullName>
    </recommendedName>
</protein>
<evidence type="ECO:0000313" key="7">
    <source>
        <dbReference type="Proteomes" id="UP000636709"/>
    </source>
</evidence>
<gene>
    <name evidence="6" type="ORF">HU200_041490</name>
</gene>
<keyword evidence="2 3" id="KW-0677">Repeat</keyword>
<dbReference type="SUPFAM" id="SSF52540">
    <property type="entry name" value="P-loop containing nucleoside triphosphate hydrolases"/>
    <property type="match status" value="1"/>
</dbReference>
<dbReference type="InterPro" id="IPR027417">
    <property type="entry name" value="P-loop_NTPase"/>
</dbReference>
<evidence type="ECO:0000256" key="3">
    <source>
        <dbReference type="PROSITE-ProRule" id="PRU01251"/>
    </source>
</evidence>
<organism evidence="6 7">
    <name type="scientific">Digitaria exilis</name>
    <dbReference type="NCBI Taxonomy" id="1010633"/>
    <lineage>
        <taxon>Eukaryota</taxon>
        <taxon>Viridiplantae</taxon>
        <taxon>Streptophyta</taxon>
        <taxon>Embryophyta</taxon>
        <taxon>Tracheophyta</taxon>
        <taxon>Spermatophyta</taxon>
        <taxon>Magnoliopsida</taxon>
        <taxon>Liliopsida</taxon>
        <taxon>Poales</taxon>
        <taxon>Poaceae</taxon>
        <taxon>PACMAD clade</taxon>
        <taxon>Panicoideae</taxon>
        <taxon>Panicodae</taxon>
        <taxon>Paniceae</taxon>
        <taxon>Anthephorinae</taxon>
        <taxon>Digitaria</taxon>
    </lineage>
</organism>
<proteinExistence type="inferred from homology"/>
<dbReference type="EMBL" id="JACEFO010001996">
    <property type="protein sequence ID" value="KAF8689859.1"/>
    <property type="molecule type" value="Genomic_DNA"/>
</dbReference>
<feature type="compositionally biased region" description="Basic and acidic residues" evidence="4">
    <location>
        <begin position="764"/>
        <end position="783"/>
    </location>
</feature>
<dbReference type="SUPFAM" id="SSF81923">
    <property type="entry name" value="Double Clp-N motif"/>
    <property type="match status" value="1"/>
</dbReference>
<dbReference type="InterPro" id="IPR004176">
    <property type="entry name" value="Clp_R_N"/>
</dbReference>
<feature type="domain" description="Clp R" evidence="5">
    <location>
        <begin position="40"/>
        <end position="203"/>
    </location>
</feature>
<evidence type="ECO:0000259" key="5">
    <source>
        <dbReference type="PROSITE" id="PS51903"/>
    </source>
</evidence>
<dbReference type="InterPro" id="IPR051650">
    <property type="entry name" value="SL_signaling_regulator"/>
</dbReference>
<sequence>MLTDRSRRSVETTATTTTTGMRSAYAAASPAAVATLPSAAPPLTPDAATVLSRAAADASRRRHAHTTPLHAAAALLSGPAPLLRDACVAGLASPHPLRCRALDLCFSVALDRLPTSTDLQHHHDGGFHAAAPPLSNALAAALKRAYAHHRRIGSGGVEADDHRVGVPHLVLAILDDPSVARVMREASFSSTAVKAAMLRSLSDPAAPDSGVFVNARVMQQRQAASHREEEVAKVVEVLKRSTKRNPVLVGDTADVDAVVQEVLTLIQRQRLGNARVVSFPKDSGDLVGMDRAELIAKIKELGEVVRSASATAGVVINLGNLQWLVEERCPAAASANHGEQAERRDVVLDTARAAVAEMARVLKNQSGEGEHRVWVIGTATCATYMKFQVYHSALETEWDLQAVPITPRPPPPPTPPPLGLSPRFVLSTAMTATMPRAPSLCNACADGYERERAEMMSSAERGAPCHAEQPMSQWLQIGTPSSARPVVDRAQDKAREADELRRQWRDRCTQLHSHGRPPLVTCSEWNGATILGNMQAAPVRPPVQLQPRGTMVDTDLALGLAAAARPPASCETDEDDKVLTRRLTEAVRWQPEAAAAVASTIAKAKSGEAKRRSSAAKADAWVLFAGGPDVVGKRNMAEALSKSVFGTGTVTVHLGCSPPVAGAGDDDVVSCRGRTALDRLAEAIRANPFRVVVLDGVDHADTVVRGSIVRAVESGRLSDSHGRDVALGSNIFVVMSQWSPSPDNLIMKSSQDLPWNLEHRKRKPEQELEDDRRTRARRDHSGRELPLPLDLNLSMSDDHTDAIDDSGGEGSRNSSSDLTVEHDQDYGHNLAQDRCSTAAPLNVSDLIRAVDGVVVFKPVNSSDQQPLKRSFSDMAPAKSGDITGGGGWPLSAHVDESFLLDRLAAAAAAAGGAARTTTTATTAMDAWAAEVLCPSSLRQFKRSLSTNDVDGATVEGGGRRKGGGEVFHMPVTVDGS</sequence>
<name>A0A835B635_9POAL</name>
<evidence type="ECO:0000256" key="2">
    <source>
        <dbReference type="ARBA" id="ARBA00022737"/>
    </source>
</evidence>
<dbReference type="Gene3D" id="3.40.50.300">
    <property type="entry name" value="P-loop containing nucleotide triphosphate hydrolases"/>
    <property type="match status" value="2"/>
</dbReference>